<feature type="domain" description="Bacteriophage T5 Orf172 DNA-binding" evidence="1">
    <location>
        <begin position="16"/>
        <end position="89"/>
    </location>
</feature>
<dbReference type="SMART" id="SM00974">
    <property type="entry name" value="T5orf172"/>
    <property type="match status" value="1"/>
</dbReference>
<dbReference type="InterPro" id="IPR018306">
    <property type="entry name" value="Phage_T5_Orf172_DNA-bd"/>
</dbReference>
<comment type="caution">
    <text evidence="2">The sequence shown here is derived from an EMBL/GenBank/DDBJ whole genome shotgun (WGS) entry which is preliminary data.</text>
</comment>
<evidence type="ECO:0000313" key="3">
    <source>
        <dbReference type="Proteomes" id="UP001500751"/>
    </source>
</evidence>
<gene>
    <name evidence="2" type="ORF">GCM10009839_33410</name>
</gene>
<protein>
    <recommendedName>
        <fullName evidence="1">Bacteriophage T5 Orf172 DNA-binding domain-containing protein</fullName>
    </recommendedName>
</protein>
<dbReference type="EMBL" id="BAAAQN010000017">
    <property type="protein sequence ID" value="GAA2030886.1"/>
    <property type="molecule type" value="Genomic_DNA"/>
</dbReference>
<evidence type="ECO:0000313" key="2">
    <source>
        <dbReference type="EMBL" id="GAA2030886.1"/>
    </source>
</evidence>
<evidence type="ECO:0000259" key="1">
    <source>
        <dbReference type="SMART" id="SM00974"/>
    </source>
</evidence>
<reference evidence="3" key="1">
    <citation type="journal article" date="2019" name="Int. J. Syst. Evol. Microbiol.">
        <title>The Global Catalogue of Microorganisms (GCM) 10K type strain sequencing project: providing services to taxonomists for standard genome sequencing and annotation.</title>
        <authorList>
            <consortium name="The Broad Institute Genomics Platform"/>
            <consortium name="The Broad Institute Genome Sequencing Center for Infectious Disease"/>
            <person name="Wu L."/>
            <person name="Ma J."/>
        </authorList>
    </citation>
    <scope>NUCLEOTIDE SEQUENCE [LARGE SCALE GENOMIC DNA]</scope>
    <source>
        <strain evidence="3">JCM 16014</strain>
    </source>
</reference>
<dbReference type="RefSeq" id="WP_344666516.1">
    <property type="nucleotide sequence ID" value="NZ_BAAAQN010000017.1"/>
</dbReference>
<organism evidence="2 3">
    <name type="scientific">Catenulispora yoronensis</name>
    <dbReference type="NCBI Taxonomy" id="450799"/>
    <lineage>
        <taxon>Bacteria</taxon>
        <taxon>Bacillati</taxon>
        <taxon>Actinomycetota</taxon>
        <taxon>Actinomycetes</taxon>
        <taxon>Catenulisporales</taxon>
        <taxon>Catenulisporaceae</taxon>
        <taxon>Catenulispora</taxon>
    </lineage>
</organism>
<proteinExistence type="predicted"/>
<keyword evidence="3" id="KW-1185">Reference proteome</keyword>
<sequence length="268" mass="29706">MTATPEKVQMVYVIGSPGGSRVKIGTSEDVPRRLAQLQSSSPVELEVLWQKKGGVELETALHRRFKTARAHGEWFDFPEGDPVAVIAEAFLEEQALLILAQQKKAREPLVPWEDPEGTVVMMNGVLMVMPPHTEGGWLCVARDSKRNRRCHRPMNGSSLEACWAEWIVPGLGVLSGRSLDQKVIVPGDEVVMAAAIRRTLMQVCKQHEDSDASTREPVAWRPFDLAHDRHLVKPLSDRSAGYALLPGFEAMEATVREFAESLVPQPAD</sequence>
<name>A0ABP5FSM0_9ACTN</name>
<dbReference type="Proteomes" id="UP001500751">
    <property type="component" value="Unassembled WGS sequence"/>
</dbReference>
<dbReference type="Pfam" id="PF13455">
    <property type="entry name" value="MUG113"/>
    <property type="match status" value="1"/>
</dbReference>
<accession>A0ABP5FSM0</accession>